<feature type="transmembrane region" description="Helical" evidence="1">
    <location>
        <begin position="206"/>
        <end position="225"/>
    </location>
</feature>
<dbReference type="KEGG" id="vcop:MM50RIKEN_20950"/>
<keyword evidence="1" id="KW-0472">Membrane</keyword>
<keyword evidence="1" id="KW-1133">Transmembrane helix</keyword>
<name>A0A810Q7T6_9FIRM</name>
<evidence type="ECO:0000313" key="3">
    <source>
        <dbReference type="Proteomes" id="UP000681035"/>
    </source>
</evidence>
<keyword evidence="1" id="KW-0812">Transmembrane</keyword>
<dbReference type="Pfam" id="PF05857">
    <property type="entry name" value="TraX"/>
    <property type="match status" value="1"/>
</dbReference>
<accession>A0A810Q7T6</accession>
<dbReference type="RefSeq" id="WP_213540863.1">
    <property type="nucleotide sequence ID" value="NZ_AP023418.1"/>
</dbReference>
<dbReference type="InterPro" id="IPR008875">
    <property type="entry name" value="TraX"/>
</dbReference>
<proteinExistence type="predicted"/>
<feature type="transmembrane region" description="Helical" evidence="1">
    <location>
        <begin position="65"/>
        <end position="84"/>
    </location>
</feature>
<evidence type="ECO:0000313" key="2">
    <source>
        <dbReference type="EMBL" id="BCK82332.1"/>
    </source>
</evidence>
<evidence type="ECO:0000256" key="1">
    <source>
        <dbReference type="SAM" id="Phobius"/>
    </source>
</evidence>
<feature type="transmembrane region" description="Helical" evidence="1">
    <location>
        <begin position="90"/>
        <end position="110"/>
    </location>
</feature>
<dbReference type="AlphaFoldDB" id="A0A810Q7T6"/>
<gene>
    <name evidence="2" type="ORF">MM50RIKEN_20950</name>
</gene>
<feature type="transmembrane region" description="Helical" evidence="1">
    <location>
        <begin position="122"/>
        <end position="143"/>
    </location>
</feature>
<reference evidence="2" key="1">
    <citation type="submission" date="2020-09" db="EMBL/GenBank/DDBJ databases">
        <title>New species isolated from human feces.</title>
        <authorList>
            <person name="Kitahara M."/>
            <person name="Shigeno Y."/>
            <person name="Shime M."/>
            <person name="Matsumoto Y."/>
            <person name="Nakamura S."/>
            <person name="Motooka D."/>
            <person name="Fukuoka S."/>
            <person name="Nishikawa H."/>
            <person name="Benno Y."/>
        </authorList>
    </citation>
    <scope>NUCLEOTIDE SEQUENCE</scope>
    <source>
        <strain evidence="2">MM50</strain>
    </source>
</reference>
<sequence length="235" mass="26670">MTEKRAGLSAMTLKYIAMATMLVDHMGYVLFPWILWLRCVGRIAFPIFAFQIAEGCIRTHDRRRYALRLLLFAVLTEVPFDLAFNGQVLYLGYQNVLWTLLAGALVCWAADWAQRTPDALHLLAATAAFAGAFWLLEVCHTDYGGWGMALILLFHLSRGNRLIQLAGLAVFCVASVGGVSIELYALVSLAFIWLYDGRRGYCSRPIQWLCYAFYPVHLLLLWLYARTVDGIWYLT</sequence>
<dbReference type="EMBL" id="AP023418">
    <property type="protein sequence ID" value="BCK82332.1"/>
    <property type="molecule type" value="Genomic_DNA"/>
</dbReference>
<feature type="transmembrane region" description="Helical" evidence="1">
    <location>
        <begin position="12"/>
        <end position="29"/>
    </location>
</feature>
<keyword evidence="3" id="KW-1185">Reference proteome</keyword>
<dbReference type="Proteomes" id="UP000681035">
    <property type="component" value="Chromosome"/>
</dbReference>
<protein>
    <submittedName>
        <fullName evidence="2">Fimbrial assembly protein fimC</fullName>
    </submittedName>
</protein>
<feature type="transmembrane region" description="Helical" evidence="1">
    <location>
        <begin position="163"/>
        <end position="194"/>
    </location>
</feature>
<organism evidence="2 3">
    <name type="scientific">Vescimonas coprocola</name>
    <dbReference type="NCBI Taxonomy" id="2714355"/>
    <lineage>
        <taxon>Bacteria</taxon>
        <taxon>Bacillati</taxon>
        <taxon>Bacillota</taxon>
        <taxon>Clostridia</taxon>
        <taxon>Eubacteriales</taxon>
        <taxon>Oscillospiraceae</taxon>
        <taxon>Vescimonas</taxon>
    </lineage>
</organism>